<dbReference type="EMBL" id="DXIE01000045">
    <property type="protein sequence ID" value="HIV62703.1"/>
    <property type="molecule type" value="Genomic_DNA"/>
</dbReference>
<gene>
    <name evidence="5" type="ORF">H9746_07695</name>
</gene>
<proteinExistence type="inferred from homology"/>
<dbReference type="GO" id="GO:0016757">
    <property type="term" value="F:glycosyltransferase activity"/>
    <property type="evidence" value="ECO:0007669"/>
    <property type="project" value="UniProtKB-KW"/>
</dbReference>
<keyword evidence="3 5" id="KW-0808">Transferase</keyword>
<protein>
    <submittedName>
        <fullName evidence="5">Glycosyltransferase</fullName>
        <ecNumber evidence="5">2.4.-.-</ecNumber>
    </submittedName>
</protein>
<dbReference type="Gene3D" id="3.90.550.10">
    <property type="entry name" value="Spore Coat Polysaccharide Biosynthesis Protein SpsA, Chain A"/>
    <property type="match status" value="1"/>
</dbReference>
<feature type="transmembrane region" description="Helical" evidence="4">
    <location>
        <begin position="355"/>
        <end position="376"/>
    </location>
</feature>
<dbReference type="PANTHER" id="PTHR43630">
    <property type="entry name" value="POLY-BETA-1,6-N-ACETYL-D-GLUCOSAMINE SYNTHASE"/>
    <property type="match status" value="1"/>
</dbReference>
<dbReference type="EC" id="2.4.-.-" evidence="5"/>
<dbReference type="PANTHER" id="PTHR43630:SF1">
    <property type="entry name" value="POLY-BETA-1,6-N-ACETYL-D-GLUCOSAMINE SYNTHASE"/>
    <property type="match status" value="1"/>
</dbReference>
<accession>A0A9D1PIE5</accession>
<name>A0A9D1PIE5_9FIRM</name>
<dbReference type="Proteomes" id="UP000886808">
    <property type="component" value="Unassembled WGS sequence"/>
</dbReference>
<reference evidence="5" key="1">
    <citation type="journal article" date="2021" name="PeerJ">
        <title>Extensive microbial diversity within the chicken gut microbiome revealed by metagenomics and culture.</title>
        <authorList>
            <person name="Gilroy R."/>
            <person name="Ravi A."/>
            <person name="Getino M."/>
            <person name="Pursley I."/>
            <person name="Horton D.L."/>
            <person name="Alikhan N.F."/>
            <person name="Baker D."/>
            <person name="Gharbi K."/>
            <person name="Hall N."/>
            <person name="Watson M."/>
            <person name="Adriaenssens E.M."/>
            <person name="Foster-Nyarko E."/>
            <person name="Jarju S."/>
            <person name="Secka A."/>
            <person name="Antonio M."/>
            <person name="Oren A."/>
            <person name="Chaudhuri R.R."/>
            <person name="La Ragione R."/>
            <person name="Hildebrand F."/>
            <person name="Pallen M.J."/>
        </authorList>
    </citation>
    <scope>NUCLEOTIDE SEQUENCE</scope>
    <source>
        <strain evidence="5">CHK193-4272</strain>
    </source>
</reference>
<keyword evidence="2 5" id="KW-0328">Glycosyltransferase</keyword>
<evidence type="ECO:0000256" key="2">
    <source>
        <dbReference type="ARBA" id="ARBA00022676"/>
    </source>
</evidence>
<evidence type="ECO:0000313" key="5">
    <source>
        <dbReference type="EMBL" id="HIV62703.1"/>
    </source>
</evidence>
<feature type="transmembrane region" description="Helical" evidence="4">
    <location>
        <begin position="281"/>
        <end position="302"/>
    </location>
</feature>
<dbReference type="InterPro" id="IPR029044">
    <property type="entry name" value="Nucleotide-diphossugar_trans"/>
</dbReference>
<evidence type="ECO:0000256" key="3">
    <source>
        <dbReference type="ARBA" id="ARBA00022679"/>
    </source>
</evidence>
<keyword evidence="4" id="KW-0812">Transmembrane</keyword>
<comment type="similarity">
    <text evidence="1">Belongs to the glycosyltransferase 2 family.</text>
</comment>
<evidence type="ECO:0000256" key="4">
    <source>
        <dbReference type="SAM" id="Phobius"/>
    </source>
</evidence>
<dbReference type="SUPFAM" id="SSF53448">
    <property type="entry name" value="Nucleotide-diphospho-sugar transferases"/>
    <property type="match status" value="1"/>
</dbReference>
<evidence type="ECO:0000313" key="6">
    <source>
        <dbReference type="Proteomes" id="UP000886808"/>
    </source>
</evidence>
<evidence type="ECO:0000256" key="1">
    <source>
        <dbReference type="ARBA" id="ARBA00006739"/>
    </source>
</evidence>
<dbReference type="CDD" id="cd06438">
    <property type="entry name" value="EpsO_like"/>
    <property type="match status" value="1"/>
</dbReference>
<reference evidence="5" key="2">
    <citation type="submission" date="2021-04" db="EMBL/GenBank/DDBJ databases">
        <authorList>
            <person name="Gilroy R."/>
        </authorList>
    </citation>
    <scope>NUCLEOTIDE SEQUENCE</scope>
    <source>
        <strain evidence="5">CHK193-4272</strain>
    </source>
</reference>
<feature type="transmembrane region" description="Helical" evidence="4">
    <location>
        <begin position="322"/>
        <end position="343"/>
    </location>
</feature>
<dbReference type="AlphaFoldDB" id="A0A9D1PIE5"/>
<keyword evidence="4" id="KW-0472">Membrane</keyword>
<dbReference type="Pfam" id="PF13641">
    <property type="entry name" value="Glyco_tranf_2_3"/>
    <property type="match status" value="1"/>
</dbReference>
<organism evidence="5 6">
    <name type="scientific">Candidatus Butyricicoccus avistercoris</name>
    <dbReference type="NCBI Taxonomy" id="2838518"/>
    <lineage>
        <taxon>Bacteria</taxon>
        <taxon>Bacillati</taxon>
        <taxon>Bacillota</taxon>
        <taxon>Clostridia</taxon>
        <taxon>Eubacteriales</taxon>
        <taxon>Butyricicoccaceae</taxon>
        <taxon>Butyricicoccus</taxon>
    </lineage>
</organism>
<sequence length="395" mass="44796">MVYYIFFVPFAFRKQNPYHVHSPKCRFAVLVAARNEQAVIANLVESLLAQDYPKELFDIYVIPNNCTDNTEQVAKAAGANILHCQGKVSTKGEVLDQIVNQLLKENKHDAICVFDADNVVDSGFLSAMNNAWCEGAKAAQGFRDSKNPKDTYISSSYSIYYWMVNRFYSHTRSHVGLSAIINGSGFMADLSLLKSMGGWKTKTMTEDIEFTTKCILSNIPVSWVPEALTYDEQPLTFSQSWHQRSRWSTGIYQCLHYYSIPLIKSMFKSGFRGLRMRLDQLVFLLAPILQLAWVLTMLLGHIVRTLSVHYHISVGTPILSSIALSVVLSFLLSCITSVIVMVLEKKQVCSMKIGILSYWFFIVSWLPINAVCLFFRTKEWKSISHTRSVSVSELK</sequence>
<comment type="caution">
    <text evidence="5">The sequence shown here is derived from an EMBL/GenBank/DDBJ whole genome shotgun (WGS) entry which is preliminary data.</text>
</comment>
<keyword evidence="4" id="KW-1133">Transmembrane helix</keyword>